<accession>A0A0J6IEU3</accession>
<dbReference type="InterPro" id="IPR052517">
    <property type="entry name" value="GlcG_carb_metab_protein"/>
</dbReference>
<evidence type="ECO:0000313" key="5">
    <source>
        <dbReference type="Proteomes" id="UP000478064"/>
    </source>
</evidence>
<gene>
    <name evidence="3" type="ORF">GHO27_16890</name>
    <name evidence="2" type="ORF">GHO40_16190</name>
</gene>
<feature type="chain" id="PRO_5035992289" evidence="1">
    <location>
        <begin position="22"/>
        <end position="164"/>
    </location>
</feature>
<dbReference type="InterPro" id="IPR005624">
    <property type="entry name" value="PduO/GlcC-like"/>
</dbReference>
<evidence type="ECO:0000256" key="1">
    <source>
        <dbReference type="SAM" id="SignalP"/>
    </source>
</evidence>
<dbReference type="AlphaFoldDB" id="A0A0J6IEU3"/>
<proteinExistence type="predicted"/>
<organism evidence="3 5">
    <name type="scientific">Pseudomonas helleri</name>
    <dbReference type="NCBI Taxonomy" id="1608996"/>
    <lineage>
        <taxon>Bacteria</taxon>
        <taxon>Pseudomonadati</taxon>
        <taxon>Pseudomonadota</taxon>
        <taxon>Gammaproteobacteria</taxon>
        <taxon>Pseudomonadales</taxon>
        <taxon>Pseudomonadaceae</taxon>
        <taxon>Pseudomonas</taxon>
    </lineage>
</organism>
<name>A0A0J6IEU3_9PSED</name>
<dbReference type="STRING" id="1608996.TU84_03265"/>
<protein>
    <submittedName>
        <fullName evidence="3">Heme-binding protein</fullName>
    </submittedName>
</protein>
<feature type="signal peptide" evidence="1">
    <location>
        <begin position="1"/>
        <end position="21"/>
    </location>
</feature>
<comment type="caution">
    <text evidence="3">The sequence shown here is derived from an EMBL/GenBank/DDBJ whole genome shotgun (WGS) entry which is preliminary data.</text>
</comment>
<dbReference type="PANTHER" id="PTHR34309:SF10">
    <property type="entry name" value="SLR1406 PROTEIN"/>
    <property type="match status" value="1"/>
</dbReference>
<evidence type="ECO:0000313" key="2">
    <source>
        <dbReference type="EMBL" id="MQT48246.1"/>
    </source>
</evidence>
<dbReference type="PANTHER" id="PTHR34309">
    <property type="entry name" value="SLR1406 PROTEIN"/>
    <property type="match status" value="1"/>
</dbReference>
<keyword evidence="1" id="KW-0732">Signal</keyword>
<reference evidence="4 5" key="1">
    <citation type="submission" date="2019-10" db="EMBL/GenBank/DDBJ databases">
        <title>Evaluation of single-gene subtyping targets for Pseudomonas.</title>
        <authorList>
            <person name="Reichler S.J."/>
            <person name="Orsi R.H."/>
            <person name="Wiedmann M."/>
            <person name="Martin N.H."/>
            <person name="Murphy S.I."/>
        </authorList>
    </citation>
    <scope>NUCLEOTIDE SEQUENCE [LARGE SCALE GENOMIC DNA]</scope>
    <source>
        <strain evidence="3 5">FSL R10-1637</strain>
        <strain evidence="2 4">FSL R10-3257</strain>
    </source>
</reference>
<dbReference type="RefSeq" id="WP_048367110.1">
    <property type="nucleotide sequence ID" value="NZ_JYLD01000002.1"/>
</dbReference>
<dbReference type="SUPFAM" id="SSF143744">
    <property type="entry name" value="GlcG-like"/>
    <property type="match status" value="1"/>
</dbReference>
<evidence type="ECO:0000313" key="4">
    <source>
        <dbReference type="Proteomes" id="UP000441404"/>
    </source>
</evidence>
<dbReference type="EMBL" id="WIWJ01000029">
    <property type="protein sequence ID" value="MQT48246.1"/>
    <property type="molecule type" value="Genomic_DNA"/>
</dbReference>
<dbReference type="Gene3D" id="3.30.450.150">
    <property type="entry name" value="Haem-degrading domain"/>
    <property type="match status" value="1"/>
</dbReference>
<dbReference type="Proteomes" id="UP000478064">
    <property type="component" value="Unassembled WGS sequence"/>
</dbReference>
<dbReference type="InterPro" id="IPR038084">
    <property type="entry name" value="PduO/GlcC-like_sf"/>
</dbReference>
<dbReference type="EMBL" id="WIVU01000036">
    <property type="protein sequence ID" value="MQU07366.1"/>
    <property type="molecule type" value="Genomic_DNA"/>
</dbReference>
<evidence type="ECO:0000313" key="3">
    <source>
        <dbReference type="EMBL" id="MQU07366.1"/>
    </source>
</evidence>
<dbReference type="Proteomes" id="UP000441404">
    <property type="component" value="Unassembled WGS sequence"/>
</dbReference>
<sequence length="164" mass="17055">MFKKIGVTTLLFLTLSGQAFAADKAITSTQATSLAQSAVSIGLKQGYNVAVTVVDANGVILATVRADQALPHTPKTSFKKAFTAFAAKENTSDLIATIHKGDPTYMNKFVLSTLSNGQDNIIFLRGGVLIKHNDAIVGAIGVGGAPGGQLDDNIAFEALKGFSL</sequence>
<dbReference type="Pfam" id="PF03928">
    <property type="entry name" value="HbpS-like"/>
    <property type="match status" value="1"/>
</dbReference>